<gene>
    <name evidence="3" type="ORF">BOTBODRAFT_33514</name>
</gene>
<feature type="domain" description="F-box" evidence="2">
    <location>
        <begin position="3"/>
        <end position="50"/>
    </location>
</feature>
<dbReference type="Proteomes" id="UP000027195">
    <property type="component" value="Unassembled WGS sequence"/>
</dbReference>
<evidence type="ECO:0000313" key="3">
    <source>
        <dbReference type="EMBL" id="KDQ13502.1"/>
    </source>
</evidence>
<dbReference type="AlphaFoldDB" id="A0A067MNN8"/>
<dbReference type="SUPFAM" id="SSF81383">
    <property type="entry name" value="F-box domain"/>
    <property type="match status" value="1"/>
</dbReference>
<evidence type="ECO:0000256" key="1">
    <source>
        <dbReference type="SAM" id="MobiDB-lite"/>
    </source>
</evidence>
<dbReference type="PROSITE" id="PS50181">
    <property type="entry name" value="FBOX"/>
    <property type="match status" value="1"/>
</dbReference>
<dbReference type="SMART" id="SM00256">
    <property type="entry name" value="FBOX"/>
    <property type="match status" value="1"/>
</dbReference>
<dbReference type="InterPro" id="IPR001810">
    <property type="entry name" value="F-box_dom"/>
</dbReference>
<reference evidence="4" key="1">
    <citation type="journal article" date="2014" name="Proc. Natl. Acad. Sci. U.S.A.">
        <title>Extensive sampling of basidiomycete genomes demonstrates inadequacy of the white-rot/brown-rot paradigm for wood decay fungi.</title>
        <authorList>
            <person name="Riley R."/>
            <person name="Salamov A.A."/>
            <person name="Brown D.W."/>
            <person name="Nagy L.G."/>
            <person name="Floudas D."/>
            <person name="Held B.W."/>
            <person name="Levasseur A."/>
            <person name="Lombard V."/>
            <person name="Morin E."/>
            <person name="Otillar R."/>
            <person name="Lindquist E.A."/>
            <person name="Sun H."/>
            <person name="LaButti K.M."/>
            <person name="Schmutz J."/>
            <person name="Jabbour D."/>
            <person name="Luo H."/>
            <person name="Baker S.E."/>
            <person name="Pisabarro A.G."/>
            <person name="Walton J.D."/>
            <person name="Blanchette R.A."/>
            <person name="Henrissat B."/>
            <person name="Martin F."/>
            <person name="Cullen D."/>
            <person name="Hibbett D.S."/>
            <person name="Grigoriev I.V."/>
        </authorList>
    </citation>
    <scope>NUCLEOTIDE SEQUENCE [LARGE SCALE GENOMIC DNA]</scope>
    <source>
        <strain evidence="4">FD-172 SS1</strain>
    </source>
</reference>
<protein>
    <recommendedName>
        <fullName evidence="2">F-box domain-containing protein</fullName>
    </recommendedName>
</protein>
<dbReference type="OrthoDB" id="2745718at2759"/>
<dbReference type="Gene3D" id="1.20.1280.50">
    <property type="match status" value="1"/>
</dbReference>
<proteinExistence type="predicted"/>
<keyword evidence="4" id="KW-1185">Reference proteome</keyword>
<sequence>MGDDCLTELPEEIVIQILLELHVTALLRCSAVCKKLHSIITSSSPIQYRIELERLGYVDEPRSELGVSERLARIRKHRRAWEDLSWKRTEDYSITYGDMPSYMTCGVLAFFRSVPGKMTIFKLPSAIRGADVPGISPIACTFDFVIEAVTIDPEQDLLALLERRTSKLTPDGEQAQSSHCIHIRSLSTCKPHPSAVAAVLQSPIKPIPTGEFLLEHMGDSIGLFSHDDHHMATASLVIFQWATGLIKTCVSFPQPNVPDYFSFLSPTEFLLTRFPHGPLIPDAHDEGRHSPSKTPTIEIYTFSYDTSLPPSGSSLLPIHTATFMLPAMPGGVLVEGFKCEADFSRVPPTAAMSQESRPPFYISPENRTFRFFFYWGQIDDSDPPDPAFFVRASTLLDYDKYRHTQTPRVLLSPPASPSSTSTRISPDAVLAGPTLINRSGNNGSQCVAIPWRAWGPQNTRLLDEGIGLYGECYGSKVGQWKTMPHADYNIIRVLDFNPYSLRSDQDEARMPAEGDGAYGGEEERGAHDLKRKDVDSRDVTWTSVSPKGCLFVEDVHTSLPYRETIRRVEYDGTWVSMDEENIVLLHKLYCAFRVCTL</sequence>
<organism evidence="3 4">
    <name type="scientific">Botryobasidium botryosum (strain FD-172 SS1)</name>
    <dbReference type="NCBI Taxonomy" id="930990"/>
    <lineage>
        <taxon>Eukaryota</taxon>
        <taxon>Fungi</taxon>
        <taxon>Dikarya</taxon>
        <taxon>Basidiomycota</taxon>
        <taxon>Agaricomycotina</taxon>
        <taxon>Agaricomycetes</taxon>
        <taxon>Cantharellales</taxon>
        <taxon>Botryobasidiaceae</taxon>
        <taxon>Botryobasidium</taxon>
    </lineage>
</organism>
<dbReference type="HOGENOM" id="CLU_007279_2_0_1"/>
<dbReference type="InParanoid" id="A0A067MNN8"/>
<dbReference type="InterPro" id="IPR036047">
    <property type="entry name" value="F-box-like_dom_sf"/>
</dbReference>
<dbReference type="STRING" id="930990.A0A067MNN8"/>
<feature type="compositionally biased region" description="Basic and acidic residues" evidence="1">
    <location>
        <begin position="521"/>
        <end position="531"/>
    </location>
</feature>
<evidence type="ECO:0000313" key="4">
    <source>
        <dbReference type="Proteomes" id="UP000027195"/>
    </source>
</evidence>
<feature type="region of interest" description="Disordered" evidence="1">
    <location>
        <begin position="506"/>
        <end position="531"/>
    </location>
</feature>
<evidence type="ECO:0000259" key="2">
    <source>
        <dbReference type="PROSITE" id="PS50181"/>
    </source>
</evidence>
<dbReference type="EMBL" id="KL198043">
    <property type="protein sequence ID" value="KDQ13502.1"/>
    <property type="molecule type" value="Genomic_DNA"/>
</dbReference>
<dbReference type="Pfam" id="PF12937">
    <property type="entry name" value="F-box-like"/>
    <property type="match status" value="1"/>
</dbReference>
<name>A0A067MNN8_BOTB1</name>
<accession>A0A067MNN8</accession>